<comment type="subcellular location">
    <subcellularLocation>
        <location evidence="7">Cell membrane</location>
        <topology evidence="7">Peripheral membrane protein</topology>
    </subcellularLocation>
    <subcellularLocation>
        <location evidence="1">Membrane</location>
    </subcellularLocation>
</comment>
<dbReference type="GO" id="GO:0046933">
    <property type="term" value="F:proton-transporting ATP synthase activity, rotational mechanism"/>
    <property type="evidence" value="ECO:0007669"/>
    <property type="project" value="UniProtKB-UniRule"/>
</dbReference>
<gene>
    <name evidence="7 8" type="primary">atpH</name>
    <name evidence="9" type="ORF">LUA81_02340</name>
    <name evidence="8" type="ORF">LUA82_02360</name>
</gene>
<name>A0A9Q9F632_9RICK</name>
<dbReference type="InterPro" id="IPR000711">
    <property type="entry name" value="ATPase_OSCP/dsu"/>
</dbReference>
<keyword evidence="7" id="KW-1003">Cell membrane</keyword>
<dbReference type="GO" id="GO:0005886">
    <property type="term" value="C:plasma membrane"/>
    <property type="evidence" value="ECO:0007669"/>
    <property type="project" value="UniProtKB-SubCell"/>
</dbReference>
<evidence type="ECO:0000256" key="5">
    <source>
        <dbReference type="ARBA" id="ARBA00023136"/>
    </source>
</evidence>
<dbReference type="EMBL" id="CP089285">
    <property type="protein sequence ID" value="UTO56797.1"/>
    <property type="molecule type" value="Genomic_DNA"/>
</dbReference>
<dbReference type="Proteomes" id="UP001059822">
    <property type="component" value="Chromosome"/>
</dbReference>
<evidence type="ECO:0000256" key="3">
    <source>
        <dbReference type="ARBA" id="ARBA00022781"/>
    </source>
</evidence>
<dbReference type="HAMAP" id="MF_01416">
    <property type="entry name" value="ATP_synth_delta_bact"/>
    <property type="match status" value="1"/>
</dbReference>
<dbReference type="RefSeq" id="WP_218194371.1">
    <property type="nucleotide sequence ID" value="NZ_CP054597.1"/>
</dbReference>
<comment type="similarity">
    <text evidence="7">Belongs to the ATPase delta chain family.</text>
</comment>
<accession>A0A9Q9F632</accession>
<dbReference type="NCBIfam" id="TIGR01145">
    <property type="entry name" value="ATP_synt_delta"/>
    <property type="match status" value="1"/>
</dbReference>
<evidence type="ECO:0000313" key="9">
    <source>
        <dbReference type="EMBL" id="UTO56797.1"/>
    </source>
</evidence>
<dbReference type="PANTHER" id="PTHR11910">
    <property type="entry name" value="ATP SYNTHASE DELTA CHAIN"/>
    <property type="match status" value="1"/>
</dbReference>
<dbReference type="Pfam" id="PF00213">
    <property type="entry name" value="OSCP"/>
    <property type="match status" value="1"/>
</dbReference>
<evidence type="ECO:0000313" key="11">
    <source>
        <dbReference type="Proteomes" id="UP001059985"/>
    </source>
</evidence>
<dbReference type="EMBL" id="CP089286">
    <property type="protein sequence ID" value="UTO55881.1"/>
    <property type="molecule type" value="Genomic_DNA"/>
</dbReference>
<dbReference type="Proteomes" id="UP001059985">
    <property type="component" value="Chromosome"/>
</dbReference>
<evidence type="ECO:0000256" key="2">
    <source>
        <dbReference type="ARBA" id="ARBA00022448"/>
    </source>
</evidence>
<comment type="function">
    <text evidence="7">This protein is part of the stalk that links CF(0) to CF(1). It either transmits conformational changes from CF(0) to CF(1) or is implicated in proton conduction.</text>
</comment>
<keyword evidence="4 7" id="KW-0406">Ion transport</keyword>
<keyword evidence="11" id="KW-1185">Reference proteome</keyword>
<keyword evidence="2 7" id="KW-0813">Transport</keyword>
<proteinExistence type="inferred from homology"/>
<dbReference type="AlphaFoldDB" id="A0A9Q9F632"/>
<keyword evidence="7" id="KW-0139">CF(1)</keyword>
<dbReference type="GO" id="GO:0045259">
    <property type="term" value="C:proton-transporting ATP synthase complex"/>
    <property type="evidence" value="ECO:0007669"/>
    <property type="project" value="UniProtKB-KW"/>
</dbReference>
<organism evidence="8 10">
    <name type="scientific">Neoehrlichia mikurensis</name>
    <dbReference type="NCBI Taxonomy" id="89586"/>
    <lineage>
        <taxon>Bacteria</taxon>
        <taxon>Pseudomonadati</taxon>
        <taxon>Pseudomonadota</taxon>
        <taxon>Alphaproteobacteria</taxon>
        <taxon>Rickettsiales</taxon>
        <taxon>Anaplasmataceae</taxon>
        <taxon>Candidatus Neoehrlichia</taxon>
    </lineage>
</organism>
<sequence>MNQRNLGYIIFNYAQVLFDLSQDNFDKICSDVQVFTEAIKIDKVYSFLVNPVVSINDKNAIINSVNDVLEKVLLNFVCVVIENKRAPLLLEIFKQFFILVKQHQKKFDIEITSSYLLSKKEINEIIDVLKTKYGTAENIVNNVDPEILGGFIIRIGFNIIDVSLNSYLQNLSAASKIAICKINIF</sequence>
<evidence type="ECO:0000256" key="1">
    <source>
        <dbReference type="ARBA" id="ARBA00004370"/>
    </source>
</evidence>
<evidence type="ECO:0000256" key="7">
    <source>
        <dbReference type="HAMAP-Rule" id="MF_01416"/>
    </source>
</evidence>
<evidence type="ECO:0000256" key="4">
    <source>
        <dbReference type="ARBA" id="ARBA00023065"/>
    </source>
</evidence>
<evidence type="ECO:0000256" key="6">
    <source>
        <dbReference type="ARBA" id="ARBA00023310"/>
    </source>
</evidence>
<protein>
    <recommendedName>
        <fullName evidence="7">ATP synthase subunit delta</fullName>
    </recommendedName>
    <alternativeName>
        <fullName evidence="7">ATP synthase F(1) sector subunit delta</fullName>
    </alternativeName>
    <alternativeName>
        <fullName evidence="7">F-type ATPase subunit delta</fullName>
        <shortName evidence="7">F-ATPase subunit delta</shortName>
    </alternativeName>
</protein>
<evidence type="ECO:0000313" key="10">
    <source>
        <dbReference type="Proteomes" id="UP001059822"/>
    </source>
</evidence>
<keyword evidence="6 7" id="KW-0066">ATP synthesis</keyword>
<comment type="function">
    <text evidence="7">F(1)F(0) ATP synthase produces ATP from ADP in the presence of a proton or sodium gradient. F-type ATPases consist of two structural domains, F(1) containing the extramembraneous catalytic core and F(0) containing the membrane proton channel, linked together by a central stalk and a peripheral stalk. During catalysis, ATP synthesis in the catalytic domain of F(1) is coupled via a rotary mechanism of the central stalk subunits to proton translocation.</text>
</comment>
<evidence type="ECO:0000313" key="8">
    <source>
        <dbReference type="EMBL" id="UTO55881.1"/>
    </source>
</evidence>
<keyword evidence="3 7" id="KW-0375">Hydrogen ion transport</keyword>
<keyword evidence="5 7" id="KW-0472">Membrane</keyword>
<reference evidence="8" key="1">
    <citation type="journal article" date="2022" name="Microorganisms">
        <title>Assembly and Comparison of Ca. Neoehrlichia mikurensis Genomes.</title>
        <authorList>
            <person name="Azagi T."/>
            <person name="Dirks R.P."/>
            <person name="Yebra-Pimentel E.S."/>
            <person name="Schaap P.J."/>
            <person name="Koehorst J.J."/>
            <person name="Esser H.J."/>
            <person name="Sprong H."/>
        </authorList>
    </citation>
    <scope>NUCLEOTIDE SEQUENCE</scope>
    <source>
        <strain evidence="9">18-2804</strain>
        <strain evidence="8">18-2837</strain>
    </source>
</reference>